<reference evidence="1" key="1">
    <citation type="submission" date="2020-09" db="EMBL/GenBank/DDBJ databases">
        <authorList>
            <person name="Kim M.K."/>
        </authorList>
    </citation>
    <scope>NUCLEOTIDE SEQUENCE</scope>
    <source>
        <strain evidence="1">BT704</strain>
    </source>
</reference>
<organism evidence="1 2">
    <name type="scientific">Spirosoma validum</name>
    <dbReference type="NCBI Taxonomy" id="2771355"/>
    <lineage>
        <taxon>Bacteria</taxon>
        <taxon>Pseudomonadati</taxon>
        <taxon>Bacteroidota</taxon>
        <taxon>Cytophagia</taxon>
        <taxon>Cytophagales</taxon>
        <taxon>Cytophagaceae</taxon>
        <taxon>Spirosoma</taxon>
    </lineage>
</organism>
<dbReference type="AlphaFoldDB" id="A0A927B5W0"/>
<comment type="caution">
    <text evidence="1">The sequence shown here is derived from an EMBL/GenBank/DDBJ whole genome shotgun (WGS) entry which is preliminary data.</text>
</comment>
<name>A0A927B5W0_9BACT</name>
<dbReference type="Proteomes" id="UP000653797">
    <property type="component" value="Unassembled WGS sequence"/>
</dbReference>
<evidence type="ECO:0000313" key="2">
    <source>
        <dbReference type="Proteomes" id="UP000653797"/>
    </source>
</evidence>
<gene>
    <name evidence="1" type="ORF">IC230_22830</name>
</gene>
<protein>
    <submittedName>
        <fullName evidence="1">Uncharacterized protein</fullName>
    </submittedName>
</protein>
<evidence type="ECO:0000313" key="1">
    <source>
        <dbReference type="EMBL" id="MBD2755757.1"/>
    </source>
</evidence>
<accession>A0A927B5W0</accession>
<dbReference type="RefSeq" id="WP_191041375.1">
    <property type="nucleotide sequence ID" value="NZ_JACXAA010000009.1"/>
</dbReference>
<sequence>MNRKELQKMIALHESRAQWARSRIANHNHEFFEDDLDQWLDELSKELKILEWLRGQEPDDE</sequence>
<dbReference type="EMBL" id="JACXAA010000009">
    <property type="protein sequence ID" value="MBD2755757.1"/>
    <property type="molecule type" value="Genomic_DNA"/>
</dbReference>
<keyword evidence="2" id="KW-1185">Reference proteome</keyword>
<proteinExistence type="predicted"/>